<accession>A0A401WB55</accession>
<name>A0A401WB55_STREY</name>
<proteinExistence type="predicted"/>
<dbReference type="AlphaFoldDB" id="A0A401WB55"/>
<dbReference type="PANTHER" id="PTHR42951">
    <property type="entry name" value="METALLO-BETA-LACTAMASE DOMAIN-CONTAINING"/>
    <property type="match status" value="1"/>
</dbReference>
<keyword evidence="4" id="KW-1185">Reference proteome</keyword>
<organism evidence="3 4">
    <name type="scientific">Streptomyces paromomycinus</name>
    <name type="common">Streptomyces rimosus subsp. paromomycinus</name>
    <dbReference type="NCBI Taxonomy" id="92743"/>
    <lineage>
        <taxon>Bacteria</taxon>
        <taxon>Bacillati</taxon>
        <taxon>Actinomycetota</taxon>
        <taxon>Actinomycetes</taxon>
        <taxon>Kitasatosporales</taxon>
        <taxon>Streptomycetaceae</taxon>
        <taxon>Streptomyces</taxon>
    </lineage>
</organism>
<evidence type="ECO:0000259" key="2">
    <source>
        <dbReference type="SMART" id="SM00849"/>
    </source>
</evidence>
<feature type="domain" description="Metallo-beta-lactamase" evidence="2">
    <location>
        <begin position="42"/>
        <end position="245"/>
    </location>
</feature>
<gene>
    <name evidence="3" type="ORF">GKJPGBOP_06307</name>
</gene>
<dbReference type="CDD" id="cd07721">
    <property type="entry name" value="yflN-like_MBL-fold"/>
    <property type="match status" value="1"/>
</dbReference>
<dbReference type="EMBL" id="BHZD01000001">
    <property type="protein sequence ID" value="GCD46557.1"/>
    <property type="molecule type" value="Genomic_DNA"/>
</dbReference>
<sequence length="267" mass="27044">MTPPPTSSASSASSDVGRASDGPDPVVPVPVVPDVWQLPFPVGHVYLVRLSDGGFAAVDTGVPGSAPAILEAVTRLAGKPDALRQIVLTHSHVDHMGSAADLVAATGARVLAGAADAPAVSGAAPEPPPALTAAEAPLLEQVQSGMAEAGTPPLKHVRVDDELHDGDVLDDWPEPAHVLHVPGHTPGSTALHLPAAGVLFTGDLMATGPDGRVILGPFNVDREVAIASFRRLAALPGVDTLCVPHGIPVRTGAARALAAATPETDWL</sequence>
<feature type="region of interest" description="Disordered" evidence="1">
    <location>
        <begin position="1"/>
        <end position="25"/>
    </location>
</feature>
<dbReference type="Proteomes" id="UP000286746">
    <property type="component" value="Unassembled WGS sequence"/>
</dbReference>
<reference evidence="3 4" key="1">
    <citation type="submission" date="2018-11" db="EMBL/GenBank/DDBJ databases">
        <title>Whole genome sequence of Streptomyces paromomycinus NBRC 15454(T).</title>
        <authorList>
            <person name="Komaki H."/>
            <person name="Tamura T."/>
        </authorList>
    </citation>
    <scope>NUCLEOTIDE SEQUENCE [LARGE SCALE GENOMIC DNA]</scope>
    <source>
        <strain evidence="3 4">NBRC 15454</strain>
    </source>
</reference>
<comment type="caution">
    <text evidence="3">The sequence shown here is derived from an EMBL/GenBank/DDBJ whole genome shotgun (WGS) entry which is preliminary data.</text>
</comment>
<dbReference type="Pfam" id="PF00753">
    <property type="entry name" value="Lactamase_B"/>
    <property type="match status" value="1"/>
</dbReference>
<dbReference type="InterPro" id="IPR036866">
    <property type="entry name" value="RibonucZ/Hydroxyglut_hydro"/>
</dbReference>
<protein>
    <submittedName>
        <fullName evidence="3">Putative metallo-beta-lactamase superfamily protein</fullName>
    </submittedName>
</protein>
<dbReference type="Gene3D" id="3.60.15.10">
    <property type="entry name" value="Ribonuclease Z/Hydroxyacylglutathione hydrolase-like"/>
    <property type="match status" value="1"/>
</dbReference>
<dbReference type="SUPFAM" id="SSF56281">
    <property type="entry name" value="Metallo-hydrolase/oxidoreductase"/>
    <property type="match status" value="1"/>
</dbReference>
<dbReference type="RefSeq" id="WP_125056888.1">
    <property type="nucleotide sequence ID" value="NZ_BHZD01000001.1"/>
</dbReference>
<dbReference type="InterPro" id="IPR001279">
    <property type="entry name" value="Metallo-B-lactamas"/>
</dbReference>
<evidence type="ECO:0000313" key="3">
    <source>
        <dbReference type="EMBL" id="GCD46557.1"/>
    </source>
</evidence>
<evidence type="ECO:0000256" key="1">
    <source>
        <dbReference type="SAM" id="MobiDB-lite"/>
    </source>
</evidence>
<dbReference type="SMART" id="SM00849">
    <property type="entry name" value="Lactamase_B"/>
    <property type="match status" value="1"/>
</dbReference>
<evidence type="ECO:0000313" key="4">
    <source>
        <dbReference type="Proteomes" id="UP000286746"/>
    </source>
</evidence>
<dbReference type="InterPro" id="IPR050855">
    <property type="entry name" value="NDM-1-like"/>
</dbReference>